<feature type="region of interest" description="Disordered" evidence="1">
    <location>
        <begin position="39"/>
        <end position="65"/>
    </location>
</feature>
<sequence>MANEHIRNETIDAQRIRDEALANARRDLNEALTNLRQDEASATARRDEALATSERDEASGIARRARARRAQAQHYEDGEALFKRFLLGP</sequence>
<dbReference type="WBParaSite" id="GPLIN_000833800">
    <property type="protein sequence ID" value="GPLIN_000833800"/>
    <property type="gene ID" value="GPLIN_000833800"/>
</dbReference>
<dbReference type="AlphaFoldDB" id="A0A183C643"/>
<evidence type="ECO:0000313" key="2">
    <source>
        <dbReference type="Proteomes" id="UP000050741"/>
    </source>
</evidence>
<accession>A0A183C643</accession>
<reference evidence="3" key="2">
    <citation type="submission" date="2016-06" db="UniProtKB">
        <authorList>
            <consortium name="WormBaseParasite"/>
        </authorList>
    </citation>
    <scope>IDENTIFICATION</scope>
</reference>
<feature type="compositionally biased region" description="Basic and acidic residues" evidence="1">
    <location>
        <begin position="39"/>
        <end position="58"/>
    </location>
</feature>
<reference evidence="2" key="1">
    <citation type="submission" date="2014-05" db="EMBL/GenBank/DDBJ databases">
        <title>The genome and life-stage specific transcriptomes of Globodera pallida elucidate key aspects of plant parasitism by a cyst nematode.</title>
        <authorList>
            <person name="Cotton J.A."/>
            <person name="Lilley C.J."/>
            <person name="Jones L.M."/>
            <person name="Kikuchi T."/>
            <person name="Reid A.J."/>
            <person name="Thorpe P."/>
            <person name="Tsai I.J."/>
            <person name="Beasley H."/>
            <person name="Blok V."/>
            <person name="Cock P.J.A."/>
            <person name="Van den Akker S.E."/>
            <person name="Holroyd N."/>
            <person name="Hunt M."/>
            <person name="Mantelin S."/>
            <person name="Naghra H."/>
            <person name="Pain A."/>
            <person name="Palomares-Rius J.E."/>
            <person name="Zarowiecki M."/>
            <person name="Berriman M."/>
            <person name="Jones J.T."/>
            <person name="Urwin P.E."/>
        </authorList>
    </citation>
    <scope>NUCLEOTIDE SEQUENCE [LARGE SCALE GENOMIC DNA]</scope>
    <source>
        <strain evidence="2">Lindley</strain>
    </source>
</reference>
<proteinExistence type="predicted"/>
<evidence type="ECO:0000313" key="3">
    <source>
        <dbReference type="WBParaSite" id="GPLIN_000833800"/>
    </source>
</evidence>
<evidence type="ECO:0000256" key="1">
    <source>
        <dbReference type="SAM" id="MobiDB-lite"/>
    </source>
</evidence>
<protein>
    <submittedName>
        <fullName evidence="3">DUF2514 family protein</fullName>
    </submittedName>
</protein>
<name>A0A183C643_GLOPA</name>
<dbReference type="Proteomes" id="UP000050741">
    <property type="component" value="Unassembled WGS sequence"/>
</dbReference>
<organism evidence="2 3">
    <name type="scientific">Globodera pallida</name>
    <name type="common">Potato cyst nematode worm</name>
    <name type="synonym">Heterodera pallida</name>
    <dbReference type="NCBI Taxonomy" id="36090"/>
    <lineage>
        <taxon>Eukaryota</taxon>
        <taxon>Metazoa</taxon>
        <taxon>Ecdysozoa</taxon>
        <taxon>Nematoda</taxon>
        <taxon>Chromadorea</taxon>
        <taxon>Rhabditida</taxon>
        <taxon>Tylenchina</taxon>
        <taxon>Tylenchomorpha</taxon>
        <taxon>Tylenchoidea</taxon>
        <taxon>Heteroderidae</taxon>
        <taxon>Heteroderinae</taxon>
        <taxon>Globodera</taxon>
    </lineage>
</organism>
<keyword evidence="2" id="KW-1185">Reference proteome</keyword>